<dbReference type="AlphaFoldDB" id="A0A917J4B8"/>
<organism evidence="1 2">
    <name type="scientific">Filimonas zeae</name>
    <dbReference type="NCBI Taxonomy" id="1737353"/>
    <lineage>
        <taxon>Bacteria</taxon>
        <taxon>Pseudomonadati</taxon>
        <taxon>Bacteroidota</taxon>
        <taxon>Chitinophagia</taxon>
        <taxon>Chitinophagales</taxon>
        <taxon>Chitinophagaceae</taxon>
        <taxon>Filimonas</taxon>
    </lineage>
</organism>
<gene>
    <name evidence="1" type="ORF">GCM10011379_48460</name>
</gene>
<comment type="caution">
    <text evidence="1">The sequence shown here is derived from an EMBL/GenBank/DDBJ whole genome shotgun (WGS) entry which is preliminary data.</text>
</comment>
<reference evidence="1" key="2">
    <citation type="submission" date="2020-09" db="EMBL/GenBank/DDBJ databases">
        <authorList>
            <person name="Sun Q."/>
            <person name="Zhou Y."/>
        </authorList>
    </citation>
    <scope>NUCLEOTIDE SEQUENCE</scope>
    <source>
        <strain evidence="1">CGMCC 1.15290</strain>
    </source>
</reference>
<accession>A0A917J4B8</accession>
<dbReference type="EMBL" id="BMIB01000005">
    <property type="protein sequence ID" value="GGH79300.1"/>
    <property type="molecule type" value="Genomic_DNA"/>
</dbReference>
<evidence type="ECO:0000313" key="1">
    <source>
        <dbReference type="EMBL" id="GGH79300.1"/>
    </source>
</evidence>
<protein>
    <submittedName>
        <fullName evidence="1">Uncharacterized protein</fullName>
    </submittedName>
</protein>
<reference evidence="1" key="1">
    <citation type="journal article" date="2014" name="Int. J. Syst. Evol. Microbiol.">
        <title>Complete genome sequence of Corynebacterium casei LMG S-19264T (=DSM 44701T), isolated from a smear-ripened cheese.</title>
        <authorList>
            <consortium name="US DOE Joint Genome Institute (JGI-PGF)"/>
            <person name="Walter F."/>
            <person name="Albersmeier A."/>
            <person name="Kalinowski J."/>
            <person name="Ruckert C."/>
        </authorList>
    </citation>
    <scope>NUCLEOTIDE SEQUENCE</scope>
    <source>
        <strain evidence="1">CGMCC 1.15290</strain>
    </source>
</reference>
<dbReference type="Proteomes" id="UP000627292">
    <property type="component" value="Unassembled WGS sequence"/>
</dbReference>
<sequence length="61" mass="6541">MEATGAMGPGAQGTAGRRNIKELRKIVGAKTNQCDFYLQSLTEQLICRAGVLVYSVAHTTN</sequence>
<keyword evidence="2" id="KW-1185">Reference proteome</keyword>
<proteinExistence type="predicted"/>
<name>A0A917J4B8_9BACT</name>
<evidence type="ECO:0000313" key="2">
    <source>
        <dbReference type="Proteomes" id="UP000627292"/>
    </source>
</evidence>